<keyword evidence="2" id="KW-0472">Membrane</keyword>
<dbReference type="Proteomes" id="UP000006691">
    <property type="component" value="Chromosome"/>
</dbReference>
<proteinExistence type="predicted"/>
<dbReference type="EMBL" id="AP012157">
    <property type="protein sequence ID" value="BAK17347.1"/>
    <property type="molecule type" value="Genomic_DNA"/>
</dbReference>
<reference evidence="4 5" key="2">
    <citation type="journal article" date="2012" name="J. Biosci. Bioeng.">
        <title>Complete genome sequence and characterization of the N-acylhomoserine lactone-degrading gene of the potato leaf-associated Solibacillus silvestris.</title>
        <authorList>
            <person name="Morohoshi T."/>
            <person name="Tominaga Y."/>
            <person name="Someya N."/>
            <person name="Ikeda T."/>
        </authorList>
    </citation>
    <scope>NUCLEOTIDE SEQUENCE [LARGE SCALE GENOMIC DNA]</scope>
    <source>
        <strain evidence="4 5">StLB046</strain>
    </source>
</reference>
<feature type="compositionally biased region" description="Acidic residues" evidence="1">
    <location>
        <begin position="177"/>
        <end position="201"/>
    </location>
</feature>
<dbReference type="SUPFAM" id="SSF47413">
    <property type="entry name" value="lambda repressor-like DNA-binding domains"/>
    <property type="match status" value="1"/>
</dbReference>
<dbReference type="InterPro" id="IPR010982">
    <property type="entry name" value="Lambda_DNA-bd_dom_sf"/>
</dbReference>
<dbReference type="PATRIC" id="fig|1002809.3.peg.2945"/>
<accession>F2F2P9</accession>
<dbReference type="AlphaFoldDB" id="F2F2P9"/>
<feature type="compositionally biased region" description="Acidic residues" evidence="1">
    <location>
        <begin position="153"/>
        <end position="162"/>
    </location>
</feature>
<evidence type="ECO:0000256" key="2">
    <source>
        <dbReference type="SAM" id="Phobius"/>
    </source>
</evidence>
<dbReference type="GO" id="GO:0003677">
    <property type="term" value="F:DNA binding"/>
    <property type="evidence" value="ECO:0007669"/>
    <property type="project" value="InterPro"/>
</dbReference>
<feature type="transmembrane region" description="Helical" evidence="2">
    <location>
        <begin position="126"/>
        <end position="144"/>
    </location>
</feature>
<reference evidence="5" key="1">
    <citation type="submission" date="2011-04" db="EMBL/GenBank/DDBJ databases">
        <title>Genome sequence of Solibacillus silvestris StLB046.</title>
        <authorList>
            <person name="Morohoshi T."/>
            <person name="Someya N."/>
            <person name="Ikeda T."/>
        </authorList>
    </citation>
    <scope>NUCLEOTIDE SEQUENCE [LARGE SCALE GENOMIC DNA]</scope>
    <source>
        <strain evidence="5">StLB046</strain>
    </source>
</reference>
<keyword evidence="2" id="KW-1133">Transmembrane helix</keyword>
<dbReference type="PANTHER" id="PTHR34475:SF1">
    <property type="entry name" value="CYTOSKELETON PROTEIN RODZ"/>
    <property type="match status" value="1"/>
</dbReference>
<evidence type="ECO:0000313" key="4">
    <source>
        <dbReference type="EMBL" id="BAK17347.1"/>
    </source>
</evidence>
<dbReference type="eggNOG" id="COG1426">
    <property type="taxonomic scope" value="Bacteria"/>
</dbReference>
<evidence type="ECO:0000259" key="3">
    <source>
        <dbReference type="Pfam" id="PF13464"/>
    </source>
</evidence>
<evidence type="ECO:0000313" key="5">
    <source>
        <dbReference type="Proteomes" id="UP000006691"/>
    </source>
</evidence>
<gene>
    <name evidence="4" type="ordered locus">SSIL_2924</name>
</gene>
<dbReference type="CDD" id="cd00093">
    <property type="entry name" value="HTH_XRE"/>
    <property type="match status" value="1"/>
</dbReference>
<dbReference type="InterPro" id="IPR001387">
    <property type="entry name" value="Cro/C1-type_HTH"/>
</dbReference>
<dbReference type="Pfam" id="PF13413">
    <property type="entry name" value="HTH_25"/>
    <property type="match status" value="1"/>
</dbReference>
<dbReference type="KEGG" id="siv:SSIL_2924"/>
<keyword evidence="5" id="KW-1185">Reference proteome</keyword>
<feature type="region of interest" description="Disordered" evidence="1">
    <location>
        <begin position="96"/>
        <end position="117"/>
    </location>
</feature>
<feature type="region of interest" description="Disordered" evidence="1">
    <location>
        <begin position="148"/>
        <end position="213"/>
    </location>
</feature>
<name>F2F2P9_SOLSS</name>
<dbReference type="Gene3D" id="1.10.260.40">
    <property type="entry name" value="lambda repressor-like DNA-binding domains"/>
    <property type="match status" value="1"/>
</dbReference>
<keyword evidence="2" id="KW-0812">Transmembrane</keyword>
<organism evidence="4 5">
    <name type="scientific">Solibacillus silvestris (strain StLB046)</name>
    <name type="common">Bacillus silvestris</name>
    <dbReference type="NCBI Taxonomy" id="1002809"/>
    <lineage>
        <taxon>Bacteria</taxon>
        <taxon>Bacillati</taxon>
        <taxon>Bacillota</taxon>
        <taxon>Bacilli</taxon>
        <taxon>Bacillales</taxon>
        <taxon>Caryophanaceae</taxon>
        <taxon>Solibacillus</taxon>
    </lineage>
</organism>
<feature type="domain" description="Cytoskeleton protein RodZ-like C-terminal" evidence="3">
    <location>
        <begin position="230"/>
        <end position="294"/>
    </location>
</feature>
<evidence type="ECO:0000256" key="1">
    <source>
        <dbReference type="SAM" id="MobiDB-lite"/>
    </source>
</evidence>
<sequence length="311" mass="34657">MCSHYLNILKVGVFLTELGARLKEARLARGYSLDDLQNITKIQKRYLIGIEEGNYTIMPGSFYVRAFIKQYAEAVGLDADEVLTEYRKDIPEMQKEEVAQSFTQSPSRRNMKATSSNKMNEAMPKLIVALFAIVIIVVITTLYIQKTGSTPDGAEEDIEPIEYEQNPNSTPTKPVEDSEENTDADTEENTEPEEPVTEEPEAAQTISEGVVQGEDTTFEVSGTDSLNIRVEVAGDTWVGIRNENRQEQVNARVYKAGEVVEHDSTSNGYARIRLGNSKVAKVYVNDVELAYAQDMVSQNVILKLVNEGQGE</sequence>
<dbReference type="HOGENOM" id="CLU_047530_0_1_9"/>
<protein>
    <recommendedName>
        <fullName evidence="3">Cytoskeleton protein RodZ-like C-terminal domain-containing protein</fullName>
    </recommendedName>
</protein>
<dbReference type="InterPro" id="IPR050400">
    <property type="entry name" value="Bact_Cytoskel_RodZ"/>
</dbReference>
<dbReference type="Pfam" id="PF13464">
    <property type="entry name" value="RodZ_C"/>
    <property type="match status" value="1"/>
</dbReference>
<dbReference type="STRING" id="1002809.SSIL_2924"/>
<feature type="compositionally biased region" description="Polar residues" evidence="1">
    <location>
        <begin position="100"/>
        <end position="117"/>
    </location>
</feature>
<dbReference type="InterPro" id="IPR025194">
    <property type="entry name" value="RodZ-like_C"/>
</dbReference>
<dbReference type="PANTHER" id="PTHR34475">
    <property type="match status" value="1"/>
</dbReference>